<sequence>MVVAAISLIMSAQGVTAVANETNSFGITNQGRVTVIIGENQSGQEHNYDSAETAPAQN</sequence>
<name>A0A7Z9A4C5_9MICC</name>
<dbReference type="EMBL" id="LR134479">
    <property type="protein sequence ID" value="VEI24199.1"/>
    <property type="molecule type" value="Genomic_DNA"/>
</dbReference>
<gene>
    <name evidence="1" type="ORF">NCTC10207_01958</name>
</gene>
<evidence type="ECO:0000313" key="1">
    <source>
        <dbReference type="EMBL" id="VEI24199.1"/>
    </source>
</evidence>
<dbReference type="RefSeq" id="WP_186335873.1">
    <property type="nucleotide sequence ID" value="NZ_CAURCD010000007.1"/>
</dbReference>
<protein>
    <submittedName>
        <fullName evidence="1">Uncharacterized protein</fullName>
    </submittedName>
</protein>
<evidence type="ECO:0000313" key="2">
    <source>
        <dbReference type="Proteomes" id="UP000282386"/>
    </source>
</evidence>
<dbReference type="Proteomes" id="UP000282386">
    <property type="component" value="Chromosome"/>
</dbReference>
<accession>A0A7Z9A4C5</accession>
<proteinExistence type="predicted"/>
<organism evidence="1 2">
    <name type="scientific">Rothia aeria</name>
    <dbReference type="NCBI Taxonomy" id="172042"/>
    <lineage>
        <taxon>Bacteria</taxon>
        <taxon>Bacillati</taxon>
        <taxon>Actinomycetota</taxon>
        <taxon>Actinomycetes</taxon>
        <taxon>Micrococcales</taxon>
        <taxon>Micrococcaceae</taxon>
        <taxon>Rothia</taxon>
    </lineage>
</organism>
<dbReference type="AlphaFoldDB" id="A0A7Z9A4C5"/>
<reference evidence="1 2" key="1">
    <citation type="submission" date="2018-12" db="EMBL/GenBank/DDBJ databases">
        <authorList>
            <consortium name="Pathogen Informatics"/>
        </authorList>
    </citation>
    <scope>NUCLEOTIDE SEQUENCE [LARGE SCALE GENOMIC DNA]</scope>
    <source>
        <strain evidence="1 2">NCTC10207</strain>
    </source>
</reference>